<name>A0A7S2HD16_9STRA</name>
<dbReference type="Pfam" id="PF02176">
    <property type="entry name" value="zf-TRAF"/>
    <property type="match status" value="1"/>
</dbReference>
<evidence type="ECO:0000256" key="3">
    <source>
        <dbReference type="ARBA" id="ARBA00022833"/>
    </source>
</evidence>
<dbReference type="Gene3D" id="3.30.40.10">
    <property type="entry name" value="Zinc/RING finger domain, C3HC4 (zinc finger)"/>
    <property type="match status" value="1"/>
</dbReference>
<sequence length="481" mass="53618">MTMTPVSMTGLQETIEIYENQRFWVGGGFSRKGLLPTDRCRAYSTFDGSLSWQSLQGASEGILGKGWHFDDSDDGFVPVGGANGTSDSDGWSYFVDFSSEALRNPSASKGMKHFVRRRRLVRTKTFQPDQFLPQEVHLECEYADSNEVDALSSKMLEALSIATLLRQKQHVTDKLAITLKAKLVDSLNIGDTVAPIPEAEDAHASTRLKNLRKELDGFAEKQETAISVIGKTLNFSGPEALSDRQSEISAKYFSKEERDLIATLAVKHLDPEYRLHCNEMSCTAETCEFYVVSCPNAGCTRRMSKKHLSHHDREECGYKIISCPLGCGDTFPRNRKDVHIADACSARIVSCPFAKVGCPTEVAAKDLAQHLEENVNSHLLLTSNRMMEYEKVFRDMNAKIGHLESENISLRNQLSVSLNKLNTVAADVKVNARKATSISKDVRHVGSQIKTTAKHLGDHEKHTKDEFLKIYKQLKIAGILK</sequence>
<dbReference type="SUPFAM" id="SSF49599">
    <property type="entry name" value="TRAF domain-like"/>
    <property type="match status" value="1"/>
</dbReference>
<evidence type="ECO:0000259" key="5">
    <source>
        <dbReference type="PROSITE" id="PS50145"/>
    </source>
</evidence>
<keyword evidence="1 4" id="KW-0479">Metal-binding</keyword>
<evidence type="ECO:0000256" key="2">
    <source>
        <dbReference type="ARBA" id="ARBA00022771"/>
    </source>
</evidence>
<evidence type="ECO:0000256" key="4">
    <source>
        <dbReference type="PROSITE-ProRule" id="PRU00207"/>
    </source>
</evidence>
<proteinExistence type="predicted"/>
<gene>
    <name evidence="6" type="ORF">HTAM1171_LOCUS4845</name>
</gene>
<dbReference type="InterPro" id="IPR013083">
    <property type="entry name" value="Znf_RING/FYVE/PHD"/>
</dbReference>
<reference evidence="6" key="1">
    <citation type="submission" date="2021-01" db="EMBL/GenBank/DDBJ databases">
        <authorList>
            <person name="Corre E."/>
            <person name="Pelletier E."/>
            <person name="Niang G."/>
            <person name="Scheremetjew M."/>
            <person name="Finn R."/>
            <person name="Kale V."/>
            <person name="Holt S."/>
            <person name="Cochrane G."/>
            <person name="Meng A."/>
            <person name="Brown T."/>
            <person name="Cohen L."/>
        </authorList>
    </citation>
    <scope>NUCLEOTIDE SEQUENCE</scope>
    <source>
        <strain evidence="6">CCMP826</strain>
    </source>
</reference>
<dbReference type="PROSITE" id="PS50145">
    <property type="entry name" value="ZF_TRAF"/>
    <property type="match status" value="1"/>
</dbReference>
<keyword evidence="3 4" id="KW-0862">Zinc</keyword>
<dbReference type="PANTHER" id="PTHR10131:SF94">
    <property type="entry name" value="TNF RECEPTOR-ASSOCIATED FACTOR 4"/>
    <property type="match status" value="1"/>
</dbReference>
<evidence type="ECO:0000256" key="1">
    <source>
        <dbReference type="ARBA" id="ARBA00022723"/>
    </source>
</evidence>
<evidence type="ECO:0000313" key="6">
    <source>
        <dbReference type="EMBL" id="CAD9487146.1"/>
    </source>
</evidence>
<accession>A0A7S2HD16</accession>
<dbReference type="EMBL" id="HBGV01007895">
    <property type="protein sequence ID" value="CAD9487146.1"/>
    <property type="molecule type" value="Transcribed_RNA"/>
</dbReference>
<feature type="zinc finger region" description="TRAF-type" evidence="4">
    <location>
        <begin position="309"/>
        <end position="362"/>
    </location>
</feature>
<dbReference type="GO" id="GO:0008270">
    <property type="term" value="F:zinc ion binding"/>
    <property type="evidence" value="ECO:0007669"/>
    <property type="project" value="UniProtKB-KW"/>
</dbReference>
<feature type="domain" description="TRAF-type" evidence="5">
    <location>
        <begin position="309"/>
        <end position="362"/>
    </location>
</feature>
<organism evidence="6">
    <name type="scientific">Helicotheca tamesis</name>
    <dbReference type="NCBI Taxonomy" id="374047"/>
    <lineage>
        <taxon>Eukaryota</taxon>
        <taxon>Sar</taxon>
        <taxon>Stramenopiles</taxon>
        <taxon>Ochrophyta</taxon>
        <taxon>Bacillariophyta</taxon>
        <taxon>Mediophyceae</taxon>
        <taxon>Lithodesmiophycidae</taxon>
        <taxon>Lithodesmiales</taxon>
        <taxon>Lithodesmiaceae</taxon>
        <taxon>Helicotheca</taxon>
    </lineage>
</organism>
<keyword evidence="2 4" id="KW-0863">Zinc-finger</keyword>
<dbReference type="PANTHER" id="PTHR10131">
    <property type="entry name" value="TNF RECEPTOR ASSOCIATED FACTOR"/>
    <property type="match status" value="1"/>
</dbReference>
<dbReference type="InterPro" id="IPR001293">
    <property type="entry name" value="Znf_TRAF"/>
</dbReference>
<dbReference type="AlphaFoldDB" id="A0A7S2HD16"/>
<protein>
    <recommendedName>
        <fullName evidence="5">TRAF-type domain-containing protein</fullName>
    </recommendedName>
</protein>